<comment type="caution">
    <text evidence="7">The sequence shown here is derived from an EMBL/GenBank/DDBJ whole genome shotgun (WGS) entry which is preliminary data.</text>
</comment>
<evidence type="ECO:0000256" key="2">
    <source>
        <dbReference type="ARBA" id="ARBA00009142"/>
    </source>
</evidence>
<dbReference type="Pfam" id="PF01925">
    <property type="entry name" value="TauE"/>
    <property type="match status" value="1"/>
</dbReference>
<sequence length="303" mass="31115">MRRLLTFALAGLVAQLIDGSLGMGYGVTSTSVLLAAGMTPAVASASVHLAELGTNVASGVSHWRLKNVDWWLVARLGVPGAVGSFLGATVLSRISTEAAQPVMALILVSLGVFILSRFTWRPPQVATATTSPHGRRFLAPLGLLGGFVDATGGGGWGPISTTALVSAGRTSPRTVIGSVDTSEFLVSLAASLGFLLSLGSTGVRLDLVLALLAGGLVAAPVAAWLVSRIPAQVMGSLVGGFVVLTNLATLFRAFDVPGSARLPITLLVLLAWAVAVGVGLRRLRRDRAEQAETSVPDDHLVGV</sequence>
<evidence type="ECO:0000256" key="1">
    <source>
        <dbReference type="ARBA" id="ARBA00004141"/>
    </source>
</evidence>
<evidence type="ECO:0000313" key="8">
    <source>
        <dbReference type="Proteomes" id="UP001597326"/>
    </source>
</evidence>
<feature type="transmembrane region" description="Helical" evidence="6">
    <location>
        <begin position="98"/>
        <end position="115"/>
    </location>
</feature>
<evidence type="ECO:0000313" key="7">
    <source>
        <dbReference type="EMBL" id="MFD1890275.1"/>
    </source>
</evidence>
<reference evidence="8" key="1">
    <citation type="journal article" date="2019" name="Int. J. Syst. Evol. Microbiol.">
        <title>The Global Catalogue of Microorganisms (GCM) 10K type strain sequencing project: providing services to taxonomists for standard genome sequencing and annotation.</title>
        <authorList>
            <consortium name="The Broad Institute Genomics Platform"/>
            <consortium name="The Broad Institute Genome Sequencing Center for Infectious Disease"/>
            <person name="Wu L."/>
            <person name="Ma J."/>
        </authorList>
    </citation>
    <scope>NUCLEOTIDE SEQUENCE [LARGE SCALE GENOMIC DNA]</scope>
    <source>
        <strain evidence="8">CAIM 431</strain>
    </source>
</reference>
<feature type="transmembrane region" description="Helical" evidence="6">
    <location>
        <begin position="207"/>
        <end position="226"/>
    </location>
</feature>
<evidence type="ECO:0000256" key="6">
    <source>
        <dbReference type="RuleBase" id="RU363041"/>
    </source>
</evidence>
<feature type="transmembrane region" description="Helical" evidence="6">
    <location>
        <begin position="184"/>
        <end position="201"/>
    </location>
</feature>
<keyword evidence="8" id="KW-1185">Reference proteome</keyword>
<dbReference type="PANTHER" id="PTHR43701">
    <property type="entry name" value="MEMBRANE TRANSPORTER PROTEIN MJ0441-RELATED"/>
    <property type="match status" value="1"/>
</dbReference>
<evidence type="ECO:0000256" key="5">
    <source>
        <dbReference type="ARBA" id="ARBA00023136"/>
    </source>
</evidence>
<keyword evidence="6" id="KW-1003">Cell membrane</keyword>
<dbReference type="RefSeq" id="WP_343873290.1">
    <property type="nucleotide sequence ID" value="NZ_BAAAIX010000015.1"/>
</dbReference>
<dbReference type="InterPro" id="IPR002781">
    <property type="entry name" value="TM_pro_TauE-like"/>
</dbReference>
<comment type="similarity">
    <text evidence="2 6">Belongs to the 4-toluene sulfonate uptake permease (TSUP) (TC 2.A.102) family.</text>
</comment>
<accession>A0ABW4RVH3</accession>
<feature type="transmembrane region" description="Helical" evidence="6">
    <location>
        <begin position="260"/>
        <end position="280"/>
    </location>
</feature>
<gene>
    <name evidence="7" type="ORF">ACFSCS_08785</name>
</gene>
<keyword evidence="3 6" id="KW-0812">Transmembrane</keyword>
<comment type="subcellular location">
    <subcellularLocation>
        <location evidence="6">Cell membrane</location>
        <topology evidence="6">Multi-pass membrane protein</topology>
    </subcellularLocation>
    <subcellularLocation>
        <location evidence="1">Membrane</location>
        <topology evidence="1">Multi-pass membrane protein</topology>
    </subcellularLocation>
</comment>
<evidence type="ECO:0000256" key="3">
    <source>
        <dbReference type="ARBA" id="ARBA00022692"/>
    </source>
</evidence>
<evidence type="ECO:0000256" key="4">
    <source>
        <dbReference type="ARBA" id="ARBA00022989"/>
    </source>
</evidence>
<dbReference type="InterPro" id="IPR051598">
    <property type="entry name" value="TSUP/Inactive_protease-like"/>
</dbReference>
<keyword evidence="5 6" id="KW-0472">Membrane</keyword>
<dbReference type="PANTHER" id="PTHR43701:SF12">
    <property type="entry name" value="MEMBRANE TRANSPORTER PROTEIN YTNM-RELATED"/>
    <property type="match status" value="1"/>
</dbReference>
<feature type="transmembrane region" description="Helical" evidence="6">
    <location>
        <begin position="70"/>
        <end position="92"/>
    </location>
</feature>
<name>A0ABW4RVH3_9ACTN</name>
<dbReference type="Proteomes" id="UP001597326">
    <property type="component" value="Unassembled WGS sequence"/>
</dbReference>
<keyword evidence="4 6" id="KW-1133">Transmembrane helix</keyword>
<organism evidence="7 8">
    <name type="scientific">Luteococcus peritonei</name>
    <dbReference type="NCBI Taxonomy" id="88874"/>
    <lineage>
        <taxon>Bacteria</taxon>
        <taxon>Bacillati</taxon>
        <taxon>Actinomycetota</taxon>
        <taxon>Actinomycetes</taxon>
        <taxon>Propionibacteriales</taxon>
        <taxon>Propionibacteriaceae</taxon>
        <taxon>Luteococcus</taxon>
    </lineage>
</organism>
<dbReference type="EMBL" id="JBHUFZ010000018">
    <property type="protein sequence ID" value="MFD1890275.1"/>
    <property type="molecule type" value="Genomic_DNA"/>
</dbReference>
<feature type="transmembrane region" description="Helical" evidence="6">
    <location>
        <begin position="233"/>
        <end position="254"/>
    </location>
</feature>
<proteinExistence type="inferred from homology"/>
<protein>
    <recommendedName>
        <fullName evidence="6">Probable membrane transporter protein</fullName>
    </recommendedName>
</protein>